<dbReference type="EMBL" id="DS028127">
    <property type="protein sequence ID" value="EEY53429.1"/>
    <property type="molecule type" value="Genomic_DNA"/>
</dbReference>
<dbReference type="RefSeq" id="XP_002905047.1">
    <property type="nucleotide sequence ID" value="XM_002905001.1"/>
</dbReference>
<evidence type="ECO:0000313" key="2">
    <source>
        <dbReference type="Proteomes" id="UP000006643"/>
    </source>
</evidence>
<dbReference type="InParanoid" id="D0N780"/>
<accession>D0N780</accession>
<organism evidence="1 2">
    <name type="scientific">Phytophthora infestans (strain T30-4)</name>
    <name type="common">Potato late blight agent</name>
    <dbReference type="NCBI Taxonomy" id="403677"/>
    <lineage>
        <taxon>Eukaryota</taxon>
        <taxon>Sar</taxon>
        <taxon>Stramenopiles</taxon>
        <taxon>Oomycota</taxon>
        <taxon>Peronosporomycetes</taxon>
        <taxon>Peronosporales</taxon>
        <taxon>Peronosporaceae</taxon>
        <taxon>Phytophthora</taxon>
    </lineage>
</organism>
<proteinExistence type="predicted"/>
<dbReference type="KEGG" id="pif:PITG_07082"/>
<dbReference type="GeneID" id="9464044"/>
<dbReference type="AlphaFoldDB" id="D0N780"/>
<reference evidence="2" key="1">
    <citation type="journal article" date="2009" name="Nature">
        <title>Genome sequence and analysis of the Irish potato famine pathogen Phytophthora infestans.</title>
        <authorList>
            <consortium name="The Broad Institute Genome Sequencing Platform"/>
            <person name="Haas B.J."/>
            <person name="Kamoun S."/>
            <person name="Zody M.C."/>
            <person name="Jiang R.H."/>
            <person name="Handsaker R.E."/>
            <person name="Cano L.M."/>
            <person name="Grabherr M."/>
            <person name="Kodira C.D."/>
            <person name="Raffaele S."/>
            <person name="Torto-Alalibo T."/>
            <person name="Bozkurt T.O."/>
            <person name="Ah-Fong A.M."/>
            <person name="Alvarado L."/>
            <person name="Anderson V.L."/>
            <person name="Armstrong M.R."/>
            <person name="Avrova A."/>
            <person name="Baxter L."/>
            <person name="Beynon J."/>
            <person name="Boevink P.C."/>
            <person name="Bollmann S.R."/>
            <person name="Bos J.I."/>
            <person name="Bulone V."/>
            <person name="Cai G."/>
            <person name="Cakir C."/>
            <person name="Carrington J.C."/>
            <person name="Chawner M."/>
            <person name="Conti L."/>
            <person name="Costanzo S."/>
            <person name="Ewan R."/>
            <person name="Fahlgren N."/>
            <person name="Fischbach M.A."/>
            <person name="Fugelstad J."/>
            <person name="Gilroy E.M."/>
            <person name="Gnerre S."/>
            <person name="Green P.J."/>
            <person name="Grenville-Briggs L.J."/>
            <person name="Griffith J."/>
            <person name="Grunwald N.J."/>
            <person name="Horn K."/>
            <person name="Horner N.R."/>
            <person name="Hu C.H."/>
            <person name="Huitema E."/>
            <person name="Jeong D.H."/>
            <person name="Jones A.M."/>
            <person name="Jones J.D."/>
            <person name="Jones R.W."/>
            <person name="Karlsson E.K."/>
            <person name="Kunjeti S.G."/>
            <person name="Lamour K."/>
            <person name="Liu Z."/>
            <person name="Ma L."/>
            <person name="Maclean D."/>
            <person name="Chibucos M.C."/>
            <person name="McDonald H."/>
            <person name="McWalters J."/>
            <person name="Meijer H.J."/>
            <person name="Morgan W."/>
            <person name="Morris P.F."/>
            <person name="Munro C.A."/>
            <person name="O'Neill K."/>
            <person name="Ospina-Giraldo M."/>
            <person name="Pinzon A."/>
            <person name="Pritchard L."/>
            <person name="Ramsahoye B."/>
            <person name="Ren Q."/>
            <person name="Restrepo S."/>
            <person name="Roy S."/>
            <person name="Sadanandom A."/>
            <person name="Savidor A."/>
            <person name="Schornack S."/>
            <person name="Schwartz D.C."/>
            <person name="Schumann U.D."/>
            <person name="Schwessinger B."/>
            <person name="Seyer L."/>
            <person name="Sharpe T."/>
            <person name="Silvar C."/>
            <person name="Song J."/>
            <person name="Studholme D.J."/>
            <person name="Sykes S."/>
            <person name="Thines M."/>
            <person name="van de Vondervoort P.J."/>
            <person name="Phuntumart V."/>
            <person name="Wawra S."/>
            <person name="Weide R."/>
            <person name="Win J."/>
            <person name="Young C."/>
            <person name="Zhou S."/>
            <person name="Fry W."/>
            <person name="Meyers B.C."/>
            <person name="van West P."/>
            <person name="Ristaino J."/>
            <person name="Govers F."/>
            <person name="Birch P.R."/>
            <person name="Whisson S.C."/>
            <person name="Judelson H.S."/>
            <person name="Nusbaum C."/>
        </authorList>
    </citation>
    <scope>NUCLEOTIDE SEQUENCE [LARGE SCALE GENOMIC DNA]</scope>
    <source>
        <strain evidence="2">T30-4</strain>
    </source>
</reference>
<evidence type="ECO:0000313" key="1">
    <source>
        <dbReference type="EMBL" id="EEY53429.1"/>
    </source>
</evidence>
<dbReference type="VEuPathDB" id="FungiDB:PITG_07082"/>
<keyword evidence="2" id="KW-1185">Reference proteome</keyword>
<protein>
    <submittedName>
        <fullName evidence="1">Uncharacterized protein</fullName>
    </submittedName>
</protein>
<sequence length="81" mass="9721">MTTKGVEEFKEFQEAKNYAAKDMPRQQDECSFEMEAAEIDGKSFVTITKTRDWFLTQQKELVKHEKVAEGTVWWHFERRRC</sequence>
<dbReference type="HOGENOM" id="CLU_2579045_0_0_1"/>
<name>D0N780_PHYIT</name>
<dbReference type="Proteomes" id="UP000006643">
    <property type="component" value="Unassembled WGS sequence"/>
</dbReference>
<gene>
    <name evidence="1" type="ORF">PITG_07082</name>
</gene>
<dbReference type="OrthoDB" id="92495at2759"/>